<evidence type="ECO:0000259" key="3">
    <source>
        <dbReference type="PROSITE" id="PS51272"/>
    </source>
</evidence>
<proteinExistence type="predicted"/>
<evidence type="ECO:0000256" key="1">
    <source>
        <dbReference type="SAM" id="MobiDB-lite"/>
    </source>
</evidence>
<feature type="domain" description="SLH" evidence="3">
    <location>
        <begin position="2029"/>
        <end position="2086"/>
    </location>
</feature>
<dbReference type="InterPro" id="IPR013783">
    <property type="entry name" value="Ig-like_fold"/>
</dbReference>
<dbReference type="RefSeq" id="WP_209869731.1">
    <property type="nucleotide sequence ID" value="NZ_JAGGLV010000002.1"/>
</dbReference>
<dbReference type="Pfam" id="PF26628">
    <property type="entry name" value="DUF8202"/>
    <property type="match status" value="1"/>
</dbReference>
<feature type="compositionally biased region" description="Polar residues" evidence="1">
    <location>
        <begin position="1668"/>
        <end position="1680"/>
    </location>
</feature>
<dbReference type="PROSITE" id="PS51272">
    <property type="entry name" value="SLH"/>
    <property type="match status" value="3"/>
</dbReference>
<feature type="domain" description="SLH" evidence="3">
    <location>
        <begin position="1903"/>
        <end position="1964"/>
    </location>
</feature>
<organism evidence="4 5">
    <name type="scientific">Paenibacillus silagei</name>
    <dbReference type="NCBI Taxonomy" id="1670801"/>
    <lineage>
        <taxon>Bacteria</taxon>
        <taxon>Bacillati</taxon>
        <taxon>Bacillota</taxon>
        <taxon>Bacilli</taxon>
        <taxon>Bacillales</taxon>
        <taxon>Paenibacillaceae</taxon>
        <taxon>Paenibacillus</taxon>
    </lineage>
</organism>
<dbReference type="EMBL" id="JAGGLV010000002">
    <property type="protein sequence ID" value="MBP2110703.1"/>
    <property type="molecule type" value="Genomic_DNA"/>
</dbReference>
<dbReference type="InterPro" id="IPR058515">
    <property type="entry name" value="DUF8202"/>
</dbReference>
<dbReference type="Pfam" id="PF12733">
    <property type="entry name" value="Cadherin-like"/>
    <property type="match status" value="1"/>
</dbReference>
<protein>
    <recommendedName>
        <fullName evidence="3">SLH domain-containing protein</fullName>
    </recommendedName>
</protein>
<keyword evidence="2" id="KW-0732">Signal</keyword>
<dbReference type="Pfam" id="PF07554">
    <property type="entry name" value="FIVAR"/>
    <property type="match status" value="12"/>
</dbReference>
<dbReference type="InterPro" id="IPR025883">
    <property type="entry name" value="Cadherin-like_domain"/>
</dbReference>
<dbReference type="Gene3D" id="1.20.1270.70">
    <property type="entry name" value="Designed single chain three-helix bundle"/>
    <property type="match status" value="12"/>
</dbReference>
<dbReference type="InterPro" id="IPR044016">
    <property type="entry name" value="Big_13"/>
</dbReference>
<feature type="domain" description="SLH" evidence="3">
    <location>
        <begin position="1965"/>
        <end position="2028"/>
    </location>
</feature>
<reference evidence="4 5" key="1">
    <citation type="submission" date="2021-03" db="EMBL/GenBank/DDBJ databases">
        <title>Genomic Encyclopedia of Type Strains, Phase IV (KMG-IV): sequencing the most valuable type-strain genomes for metagenomic binning, comparative biology and taxonomic classification.</title>
        <authorList>
            <person name="Goeker M."/>
        </authorList>
    </citation>
    <scope>NUCLEOTIDE SEQUENCE [LARGE SCALE GENOMIC DNA]</scope>
    <source>
        <strain evidence="4 5">DSM 101953</strain>
    </source>
</reference>
<feature type="signal peptide" evidence="2">
    <location>
        <begin position="1"/>
        <end position="30"/>
    </location>
</feature>
<name>A0ABS4NKW8_9BACL</name>
<sequence>MESHAKRKGWWSRPAKALLSLTLVASGFSAAGAPSKAEAASGTPGGSIQEPVLWLKADDGAAAENGGLTGWEDRSPNPVAFTLDLPNGAKVPQYNESGVNFNPSVKFANPANWSHYNSSAKLLGDKNITFQSGYAVYKWPEAGSAGTLVGSSDLKPSNGVIVMGGYGSDISNGPGREKVYSYASSNIRDRYQLINYEIGETAHTASIDGQNKNVRFQSTTFTPFTFMPVIGATNAPNSNNWTGLQAEVAEIILYDTITSADAAKIETYLAVKYGITLNHDYIGTDGTLLWSKTANAAYHHNVAGLGRDNLEDLNQKQSRSINKDTQVAIGLGGLAEANSGNTAALANGQYLIWGDNGEPLKFTQQLGSTDWYQAERIWKVQNNGNVGEVEIAIPAAAAPETVKLLVSDTDTDFSQATEYELSPIILGNTAHYAVKVTLKDGQYFTFAAEAPELQYSLLEQIAEDGHEIVLAFDQEMTTANLAGFSVQIGGAAVPISSLPYRVDSADSKKLILTLPEGTDVKGKTVTVAYDGTGSLKSTYGAPAKPFTVSPRDQFIDSLKITQPAGSPVNVPKPEITGEAEEGSAVAIVIRDKDGQIVTGAGGNAVVEADGTWSFTPGRDLYDGEYTVEATATKGVKSAVAAKGITVNLPVPAIEITAPGGETVTDPKPEFQGTTDPGAAVTAVIKDENGQTIGTPAVTVNADGTWSFKPEAALPYGKYTVEVTSAKNGKTSLASKTITVVDKSKLQAEVDLSSTLDEEDYTPGSWTDYASKLTTAQAVLGSPTATQAEVDAALAELTAAREALVLKPVVDKSKLQAEVDLSSTLVEEDYTTGSWTDYASKLTTAQAVLGSATATQAEVDAALAELTAAREALVLKPVVDKSKLQAEVDQSSTLVEEDYTPGSWTGYASKLTTAQAVLGNATATQAEVDAALAELTAVREALVLKPVVDKSKLQAEVDLSSTLDEEDYTPGSWTDYASKLTTAQAVLGNATATQAEVDAALAELTAAREALVLKPVVDKSKLQAEVDLSSTLVEEDYTPGSWTGYASKLTTAQAVLGSATATQAEVDTALAELTAAREALVLKPDKSKLQAEVNLSSTLEEEDYTPGSWTGYASKLTTAQAVLGSATATQAEVDTALAELTAAREALVLKPVVDKSKLQAEVNLSSTLDEEDYTPGSWTNYESKLTTAQAVLGSATATQAEVDTALAELTAAREALVLKPVVDKSKLQAEVDLSSTLNEEDYTPGSWTGYASKLTTAQAVLGNATATQAEVDAALAELTAAREALVLKPVVDKSKLQAEVNLSSTLEEEDYTPGSWTSYESKLTTAQAVLGSPTATQAEVDTALTELTAAREALVLKPVVDKSKLQAEVDLSSTLDEEDYTPGSWTGYASKLTTAQAVLGNATATQAEVDTALAELTAAREALVLKPVVDKSKLQAEVDLSSTLVEEDYTPGSWTSYESKLTTAQAVLGSATATQAEVDAALAELMAAREALVLKPVVPVVDKSKLQAEVDLSAILDKETYTPASWTSYESMLTDAQAVLASATATQAEVDAALEALQAAYRALVPKSGLASIAPSAGVIQPNVTASVYEYSLNVEYNVSELKLALAAAHPDAAITVNGQAAGTGQASAAVTLNVGDNTVTIVVRETDGSEKTYTVTVRRQSAPFEPNEPSQTPYVPSNTPTPALPVIERITVDVEAIGYGIVAKTEIERTTNNDGSKSDKVTFTTAKALEAVEKTLAAHSPSVRIVIPDKQDVVKDVRVALPDAAVKAVQEAGLNLEIYTDNGIITIPNASLNGLNPNLYFHLVPVKQESERKQVEERARTEEIVRKVLNNGNVYVVDRPITIETNMTSRPVTITLPLDSSHVPAEASAREAYLSKLAVFIEHSDGERELVKPAIVTYGDNKLGLTFTIGKFSTFTILNLDNGGAESHQAYMVGMPDGTFKPENAMTRAQVAMILYRVLELQGSGTARYSDVAGSHWAAEAIRQVTAAGLMKGMTDGSFRPEQSITRAEMAVVIARWKSLTGTGKHSYNDALGHWAEQAIGRTKDAGYMEGMLDGSFQPNKALTRAEGVTVFNRVLERGPLYGETSQLWSDVPVIHWAFYQIEEASRKHSFTSRPEGGETMIKL</sequence>
<gene>
    <name evidence="4" type="ORF">J2Z70_000843</name>
</gene>
<dbReference type="Proteomes" id="UP000773462">
    <property type="component" value="Unassembled WGS sequence"/>
</dbReference>
<keyword evidence="5" id="KW-1185">Reference proteome</keyword>
<dbReference type="InterPro" id="IPR051465">
    <property type="entry name" value="Cell_Envelope_Struct_Comp"/>
</dbReference>
<dbReference type="Pfam" id="PF00395">
    <property type="entry name" value="SLH"/>
    <property type="match status" value="3"/>
</dbReference>
<dbReference type="Pfam" id="PF19077">
    <property type="entry name" value="Big_13"/>
    <property type="match status" value="2"/>
</dbReference>
<evidence type="ECO:0000313" key="4">
    <source>
        <dbReference type="EMBL" id="MBP2110703.1"/>
    </source>
</evidence>
<evidence type="ECO:0000256" key="2">
    <source>
        <dbReference type="SAM" id="SignalP"/>
    </source>
</evidence>
<feature type="chain" id="PRO_5046275190" description="SLH domain-containing protein" evidence="2">
    <location>
        <begin position="31"/>
        <end position="2124"/>
    </location>
</feature>
<dbReference type="InterPro" id="IPR001119">
    <property type="entry name" value="SLH_dom"/>
</dbReference>
<dbReference type="Gene3D" id="2.60.40.10">
    <property type="entry name" value="Immunoglobulins"/>
    <property type="match status" value="2"/>
</dbReference>
<evidence type="ECO:0000313" key="5">
    <source>
        <dbReference type="Proteomes" id="UP000773462"/>
    </source>
</evidence>
<accession>A0ABS4NKW8</accession>
<comment type="caution">
    <text evidence="4">The sequence shown here is derived from an EMBL/GenBank/DDBJ whole genome shotgun (WGS) entry which is preliminary data.</text>
</comment>
<feature type="region of interest" description="Disordered" evidence="1">
    <location>
        <begin position="1661"/>
        <end position="1680"/>
    </location>
</feature>
<dbReference type="PANTHER" id="PTHR43308">
    <property type="entry name" value="OUTER MEMBRANE PROTEIN ALPHA-RELATED"/>
    <property type="match status" value="1"/>
</dbReference>